<evidence type="ECO:0000313" key="2">
    <source>
        <dbReference type="Proteomes" id="UP001595530"/>
    </source>
</evidence>
<accession>A0ABV7F0I3</accession>
<keyword evidence="2" id="KW-1185">Reference proteome</keyword>
<protein>
    <submittedName>
        <fullName evidence="1">Panthothenate synthetase</fullName>
    </submittedName>
</protein>
<proteinExistence type="predicted"/>
<comment type="caution">
    <text evidence="1">The sequence shown here is derived from an EMBL/GenBank/DDBJ whole genome shotgun (WGS) entry which is preliminary data.</text>
</comment>
<gene>
    <name evidence="1" type="ORF">ACFOFO_07140</name>
</gene>
<organism evidence="1 2">
    <name type="scientific">Undibacterium arcticum</name>
    <dbReference type="NCBI Taxonomy" id="1762892"/>
    <lineage>
        <taxon>Bacteria</taxon>
        <taxon>Pseudomonadati</taxon>
        <taxon>Pseudomonadota</taxon>
        <taxon>Betaproteobacteria</taxon>
        <taxon>Burkholderiales</taxon>
        <taxon>Oxalobacteraceae</taxon>
        <taxon>Undibacterium</taxon>
    </lineage>
</organism>
<reference evidence="2" key="1">
    <citation type="journal article" date="2019" name="Int. J. Syst. Evol. Microbiol.">
        <title>The Global Catalogue of Microorganisms (GCM) 10K type strain sequencing project: providing services to taxonomists for standard genome sequencing and annotation.</title>
        <authorList>
            <consortium name="The Broad Institute Genomics Platform"/>
            <consortium name="The Broad Institute Genome Sequencing Center for Infectious Disease"/>
            <person name="Wu L."/>
            <person name="Ma J."/>
        </authorList>
    </citation>
    <scope>NUCLEOTIDE SEQUENCE [LARGE SCALE GENOMIC DNA]</scope>
    <source>
        <strain evidence="2">KCTC 42986</strain>
    </source>
</reference>
<sequence>MRMLLNVVFPHEPFNSAVRNGAAGATLRRILDDLKPEAVYFTEQNGHRGATLIVNVERASQIPALAEPWFLHFNADCQFRIAMTPEDLQQAGLEELGKKWA</sequence>
<dbReference type="Proteomes" id="UP001595530">
    <property type="component" value="Unassembled WGS sequence"/>
</dbReference>
<name>A0ABV7F0I3_9BURK</name>
<dbReference type="RefSeq" id="WP_390321453.1">
    <property type="nucleotide sequence ID" value="NZ_JBHRTP010000018.1"/>
</dbReference>
<evidence type="ECO:0000313" key="1">
    <source>
        <dbReference type="EMBL" id="MFC3107736.1"/>
    </source>
</evidence>
<dbReference type="EMBL" id="JBHRTP010000018">
    <property type="protein sequence ID" value="MFC3107736.1"/>
    <property type="molecule type" value="Genomic_DNA"/>
</dbReference>